<feature type="region of interest" description="Disordered" evidence="1">
    <location>
        <begin position="180"/>
        <end position="199"/>
    </location>
</feature>
<evidence type="ECO:0000256" key="2">
    <source>
        <dbReference type="SAM" id="Phobius"/>
    </source>
</evidence>
<feature type="compositionally biased region" description="Polar residues" evidence="1">
    <location>
        <begin position="359"/>
        <end position="374"/>
    </location>
</feature>
<dbReference type="InParanoid" id="K5XQD9"/>
<dbReference type="STRING" id="597362.K5XQD9"/>
<keyword evidence="2" id="KW-0812">Transmembrane</keyword>
<dbReference type="HOGENOM" id="CLU_541791_0_0_1"/>
<dbReference type="EMBL" id="JH971398">
    <property type="protein sequence ID" value="EKM77010.1"/>
    <property type="molecule type" value="Genomic_DNA"/>
</dbReference>
<evidence type="ECO:0000256" key="1">
    <source>
        <dbReference type="SAM" id="MobiDB-lite"/>
    </source>
</evidence>
<evidence type="ECO:0000256" key="3">
    <source>
        <dbReference type="SAM" id="SignalP"/>
    </source>
</evidence>
<accession>K5XQD9</accession>
<feature type="signal peptide" evidence="3">
    <location>
        <begin position="1"/>
        <end position="21"/>
    </location>
</feature>
<evidence type="ECO:0000313" key="5">
    <source>
        <dbReference type="Proteomes" id="UP000008493"/>
    </source>
</evidence>
<proteinExistence type="predicted"/>
<dbReference type="AlphaFoldDB" id="K5XQD9"/>
<dbReference type="KEGG" id="abp:AGABI1DRAFT115450"/>
<dbReference type="OMA" id="TYEVEPL"/>
<dbReference type="eggNOG" id="ENOG502SS8A">
    <property type="taxonomic scope" value="Eukaryota"/>
</dbReference>
<feature type="transmembrane region" description="Helical" evidence="2">
    <location>
        <begin position="203"/>
        <end position="227"/>
    </location>
</feature>
<organism evidence="4 5">
    <name type="scientific">Agaricus bisporus var. burnettii (strain JB137-S8 / ATCC MYA-4627 / FGSC 10392)</name>
    <name type="common">White button mushroom</name>
    <dbReference type="NCBI Taxonomy" id="597362"/>
    <lineage>
        <taxon>Eukaryota</taxon>
        <taxon>Fungi</taxon>
        <taxon>Dikarya</taxon>
        <taxon>Basidiomycota</taxon>
        <taxon>Agaricomycotina</taxon>
        <taxon>Agaricomycetes</taxon>
        <taxon>Agaricomycetidae</taxon>
        <taxon>Agaricales</taxon>
        <taxon>Agaricineae</taxon>
        <taxon>Agaricaceae</taxon>
        <taxon>Agaricus</taxon>
    </lineage>
</organism>
<feature type="region of interest" description="Disordered" evidence="1">
    <location>
        <begin position="312"/>
        <end position="395"/>
    </location>
</feature>
<keyword evidence="2" id="KW-1133">Transmembrane helix</keyword>
<dbReference type="GeneID" id="18824725"/>
<dbReference type="RefSeq" id="XP_007332311.1">
    <property type="nucleotide sequence ID" value="XM_007332249.1"/>
</dbReference>
<sequence>MLSVDASVVLVVLAMIGGGLGRLETRDFTAPACKPPAMWTWMDNSRSMNPCKTVAYLQGACQGLTYEVEPLEIGHHYDPPLTSAANDTADACYCSWATYNLLSACTLCQGSQNGVLPWARWNSVDCAKYTSTTVPWPPEFNTTIPDDVTFPNWAAKDPTTWNDGRWNPAQASALASTEFGDYPLGTPTPTESSKSGGGSNAGAIAGGVVGGVIAVAIGIAVAVFLLCRSRRRKAELEKTRDPDVIHHPVVYQHGHNPSDISYRNYGSNSGYTPLGHVSSPSNGSTFLQSPSTFLTHTSDRNSLAQESLLHSLGVAPSPPPQAASRAFVSPQPQGSVSPFTGQPTSNPASGHDRKRSEVSQEMSSTEVPGRTQLNPPAYSETAGDRGDFSSQHPDQVSILGSSSIITTPSSIAQQTHHEKNASGSSMLSAGSHLTHPPNLGYWNQPQGSTSFSGAADMLNSSDTAPNVPTPSYVAPPGGVNMSVTRSEKQRPATATDTAPTETSILLPRLSECLKSRPFGTFVFKLSLYTCSDRPL</sequence>
<keyword evidence="2" id="KW-0472">Membrane</keyword>
<keyword evidence="3" id="KW-0732">Signal</keyword>
<dbReference type="Proteomes" id="UP000008493">
    <property type="component" value="Unassembled WGS sequence"/>
</dbReference>
<name>K5XQD9_AGABU</name>
<gene>
    <name evidence="4" type="ORF">AGABI1DRAFT_115450</name>
</gene>
<dbReference type="OrthoDB" id="2796893at2759"/>
<feature type="chain" id="PRO_5003890551" evidence="3">
    <location>
        <begin position="22"/>
        <end position="535"/>
    </location>
</feature>
<keyword evidence="5" id="KW-1185">Reference proteome</keyword>
<protein>
    <submittedName>
        <fullName evidence="4">Uncharacterized protein</fullName>
    </submittedName>
</protein>
<feature type="compositionally biased region" description="Polar residues" evidence="1">
    <location>
        <begin position="330"/>
        <end position="348"/>
    </location>
</feature>
<evidence type="ECO:0000313" key="4">
    <source>
        <dbReference type="EMBL" id="EKM77010.1"/>
    </source>
</evidence>
<reference evidence="5" key="1">
    <citation type="journal article" date="2012" name="Proc. Natl. Acad. Sci. U.S.A.">
        <title>Genome sequence of the button mushroom Agaricus bisporus reveals mechanisms governing adaptation to a humic-rich ecological niche.</title>
        <authorList>
            <person name="Morin E."/>
            <person name="Kohler A."/>
            <person name="Baker A.R."/>
            <person name="Foulongne-Oriol M."/>
            <person name="Lombard V."/>
            <person name="Nagy L.G."/>
            <person name="Ohm R.A."/>
            <person name="Patyshakuliyeva A."/>
            <person name="Brun A."/>
            <person name="Aerts A.L."/>
            <person name="Bailey A.M."/>
            <person name="Billette C."/>
            <person name="Coutinho P.M."/>
            <person name="Deakin G."/>
            <person name="Doddapaneni H."/>
            <person name="Floudas D."/>
            <person name="Grimwood J."/>
            <person name="Hilden K."/>
            <person name="Kuees U."/>
            <person name="LaButti K.M."/>
            <person name="Lapidus A."/>
            <person name="Lindquist E.A."/>
            <person name="Lucas S.M."/>
            <person name="Murat C."/>
            <person name="Riley R.W."/>
            <person name="Salamov A.A."/>
            <person name="Schmutz J."/>
            <person name="Subramanian V."/>
            <person name="Woesten H.A.B."/>
            <person name="Xu J."/>
            <person name="Eastwood D.C."/>
            <person name="Foster G.D."/>
            <person name="Sonnenberg A.S."/>
            <person name="Cullen D."/>
            <person name="de Vries R.P."/>
            <person name="Lundell T."/>
            <person name="Hibbett D.S."/>
            <person name="Henrissat B."/>
            <person name="Burton K.S."/>
            <person name="Kerrigan R.W."/>
            <person name="Challen M.P."/>
            <person name="Grigoriev I.V."/>
            <person name="Martin F."/>
        </authorList>
    </citation>
    <scope>NUCLEOTIDE SEQUENCE [LARGE SCALE GENOMIC DNA]</scope>
    <source>
        <strain evidence="5">JB137-S8 / ATCC MYA-4627 / FGSC 10392</strain>
    </source>
</reference>
<feature type="region of interest" description="Disordered" evidence="1">
    <location>
        <begin position="410"/>
        <end position="432"/>
    </location>
</feature>